<keyword evidence="6" id="KW-1185">Reference proteome</keyword>
<dbReference type="AlphaFoldDB" id="A0AA39W514"/>
<reference evidence="5" key="1">
    <citation type="submission" date="2023-06" db="EMBL/GenBank/DDBJ databases">
        <title>Genome-scale phylogeny and comparative genomics of the fungal order Sordariales.</title>
        <authorList>
            <consortium name="Lawrence Berkeley National Laboratory"/>
            <person name="Hensen N."/>
            <person name="Bonometti L."/>
            <person name="Westerberg I."/>
            <person name="Brannstrom I.O."/>
            <person name="Guillou S."/>
            <person name="Cros-Aarteil S."/>
            <person name="Calhoun S."/>
            <person name="Haridas S."/>
            <person name="Kuo A."/>
            <person name="Mondo S."/>
            <person name="Pangilinan J."/>
            <person name="Riley R."/>
            <person name="LaButti K."/>
            <person name="Andreopoulos B."/>
            <person name="Lipzen A."/>
            <person name="Chen C."/>
            <person name="Yanf M."/>
            <person name="Daum C."/>
            <person name="Ng V."/>
            <person name="Clum A."/>
            <person name="Steindorff A."/>
            <person name="Ohm R."/>
            <person name="Martin F."/>
            <person name="Silar P."/>
            <person name="Natvig D."/>
            <person name="Lalanne C."/>
            <person name="Gautier V."/>
            <person name="Ament-velasquez S.L."/>
            <person name="Kruys A."/>
            <person name="Hutchinson M.I."/>
            <person name="Powell A.J."/>
            <person name="Barry K."/>
            <person name="Miller A.N."/>
            <person name="Grigoriev I.V."/>
            <person name="Debuchy R."/>
            <person name="Gladieux P."/>
            <person name="Thoren M.H."/>
            <person name="Johannesson H."/>
        </authorList>
    </citation>
    <scope>NUCLEOTIDE SEQUENCE</scope>
    <source>
        <strain evidence="5">SMH3391-2</strain>
    </source>
</reference>
<name>A0AA39W514_9PEZI</name>
<feature type="transmembrane region" description="Helical" evidence="1">
    <location>
        <begin position="1168"/>
        <end position="1193"/>
    </location>
</feature>
<keyword evidence="1" id="KW-1133">Transmembrane helix</keyword>
<feature type="domain" description="Rax2-like C-terminal" evidence="2">
    <location>
        <begin position="913"/>
        <end position="1162"/>
    </location>
</feature>
<feature type="domain" description="Rax2-like third" evidence="4">
    <location>
        <begin position="394"/>
        <end position="555"/>
    </location>
</feature>
<dbReference type="Pfam" id="PF12768">
    <property type="entry name" value="Rax2"/>
    <property type="match status" value="1"/>
</dbReference>
<dbReference type="PANTHER" id="PTHR31778:SF2">
    <property type="entry name" value="BUD SITE SELECTION PROTEIN RAX2"/>
    <property type="match status" value="1"/>
</dbReference>
<dbReference type="GO" id="GO:1902929">
    <property type="term" value="C:plasma membrane of growing cell tip"/>
    <property type="evidence" value="ECO:0007669"/>
    <property type="project" value="TreeGrafter"/>
</dbReference>
<keyword evidence="1" id="KW-0472">Membrane</keyword>
<dbReference type="SUPFAM" id="SSF117281">
    <property type="entry name" value="Kelch motif"/>
    <property type="match status" value="1"/>
</dbReference>
<evidence type="ECO:0000256" key="1">
    <source>
        <dbReference type="SAM" id="Phobius"/>
    </source>
</evidence>
<protein>
    <submittedName>
        <fullName evidence="5">Cortical protein marker for cell polarity-domain-containing protein</fullName>
    </submittedName>
</protein>
<dbReference type="Gene3D" id="2.120.10.80">
    <property type="entry name" value="Kelch-type beta propeller"/>
    <property type="match status" value="1"/>
</dbReference>
<evidence type="ECO:0000313" key="5">
    <source>
        <dbReference type="EMBL" id="KAK0613029.1"/>
    </source>
</evidence>
<accession>A0AA39W514</accession>
<dbReference type="InterPro" id="IPR048266">
    <property type="entry name" value="Rax2-like_second"/>
</dbReference>
<dbReference type="InterPro" id="IPR048265">
    <property type="entry name" value="Rax2-like_third"/>
</dbReference>
<dbReference type="Pfam" id="PF20842">
    <property type="entry name" value="Rax2_2"/>
    <property type="match status" value="1"/>
</dbReference>
<dbReference type="FunFam" id="2.120.10.80:FF:000127">
    <property type="entry name" value="Cellular morphogenesis protein (Rax2), putative"/>
    <property type="match status" value="1"/>
</dbReference>
<dbReference type="Proteomes" id="UP001174934">
    <property type="component" value="Unassembled WGS sequence"/>
</dbReference>
<dbReference type="Pfam" id="PF20843">
    <property type="entry name" value="Rax2_3"/>
    <property type="match status" value="1"/>
</dbReference>
<dbReference type="EMBL" id="JAULSR010000008">
    <property type="protein sequence ID" value="KAK0613029.1"/>
    <property type="molecule type" value="Genomic_DNA"/>
</dbReference>
<comment type="caution">
    <text evidence="5">The sequence shown here is derived from an EMBL/GenBank/DDBJ whole genome shotgun (WGS) entry which is preliminary data.</text>
</comment>
<evidence type="ECO:0000313" key="6">
    <source>
        <dbReference type="Proteomes" id="UP001174934"/>
    </source>
</evidence>
<gene>
    <name evidence="5" type="ORF">B0T17DRAFT_593247</name>
</gene>
<organism evidence="5 6">
    <name type="scientific">Bombardia bombarda</name>
    <dbReference type="NCBI Taxonomy" id="252184"/>
    <lineage>
        <taxon>Eukaryota</taxon>
        <taxon>Fungi</taxon>
        <taxon>Dikarya</taxon>
        <taxon>Ascomycota</taxon>
        <taxon>Pezizomycotina</taxon>
        <taxon>Sordariomycetes</taxon>
        <taxon>Sordariomycetidae</taxon>
        <taxon>Sordariales</taxon>
        <taxon>Lasiosphaeriaceae</taxon>
        <taxon>Bombardia</taxon>
    </lineage>
</organism>
<evidence type="ECO:0000259" key="3">
    <source>
        <dbReference type="Pfam" id="PF20842"/>
    </source>
</evidence>
<keyword evidence="1" id="KW-0812">Transmembrane</keyword>
<sequence>MRLPFRRRDAACRRLLSPVSIPLLLTLSSFAISPASALTFTPAPASNLDLSQLGRVALAGDFSGISLYQFEEQNEHPFSTNGSESLLARLPNGIFTSVVDTDATIQAMCTFVMNNGTTLGVVIGGNFTSLQGRQSNAVALFDPNTAQVTPLTGISGQVSALLCDQETNSVYVGGTFVGADSTNAIAWVGTEGWTNLPFAGFNGPVTSITKASNGHIIFGGSFTGLGNATAPTTPDGQIINLSTASITSGSSSEKQGFSDPKNIICKTGSTDGPGNTWLLQDSSTGFWQATFNFGFQPTKLRLHNTHFDGRGTKKWRFTALPINGIMNFTYIDPATGQNASCTSECPLSDDTSIAFQDFHFVNVIGMNAFRLDISAFYGSGGGLNGIELFGDDIFAYAINDFNEPACAGLQFASAATKTGPWTVSPSLSSTSEYLTANISSPITISSASIVFSPDIRESGTYSINMYTPGCRQDGTCSTRGQVQITGQMTANPTKNEVIDKMLYQTNDFDKYDQIYIGEVDASSGSFRPQVTMTPLPGQALPSLTFVAQRVGFTLINSTSGLNGLFDYTPGRAVNASDFTNSAVNRLGASFTTGSAVNALATSGDLTFVAGNFTSQAVRNIVAMNVNETNTKSLDGGLNGAVETMLLNGTSLFVGGRFTSTLDNKTENLNNVAVYDISADAWSPLGAGVNGRVLRIVALTINITSSAPEVVVSVNGNFNQLEAFGNSSAVSVNGFGIWVPSQKNWLQNLKLPVESIDGLLSSSILGIPGGESLYAGSLSSSTLGVSGAATLGDTLGNFPVTIQPSPASSKSSGLAKRDDALTNNTSAGVVAGVFDTNNGRNITILGGHFTATATNGSTINNLLFLDGSKNDEVTGIGSEINSNSTFAALAVQGDVLYAGGNVTGTVNGVRVNALVAYNLASKSFNTQPPALTGGSGTLSSIAVRKSTGDVYVGGSFKLAGSLGCPGVCFFSTSSSQWTQAGQNIDGTVSSMMWATETMLLAGGNLTINNTVSSFLVKYDVDKQTWDNYPGSSDLPGPVDVLTAGTSDGSQIWAAGTASNGSVYLMKSNGTSWQSAGETLEAGTDIRGLQIFSLSSAHDSTPTVSSNEILMLTGSIVLPNFGSASAVLFNGTTFRPFVLTTSSGNTAGSLAHIFTEQNNFFNTSSNQLPLVFVVLISLGISLALMLLIVAAGLFVDRLRKRREGYVPAPTSMYDRGNGMQRIPPHELLESLSKGRPGAPHL</sequence>
<dbReference type="PANTHER" id="PTHR31778">
    <property type="entry name" value="BUD SITE SELECTION PROTEIN RAX2"/>
    <property type="match status" value="1"/>
</dbReference>
<evidence type="ECO:0000259" key="2">
    <source>
        <dbReference type="Pfam" id="PF12768"/>
    </source>
</evidence>
<evidence type="ECO:0000259" key="4">
    <source>
        <dbReference type="Pfam" id="PF20843"/>
    </source>
</evidence>
<proteinExistence type="predicted"/>
<feature type="domain" description="Rax2-like second" evidence="3">
    <location>
        <begin position="234"/>
        <end position="383"/>
    </location>
</feature>
<dbReference type="InterPro" id="IPR024982">
    <property type="entry name" value="Rax2-like_C"/>
</dbReference>
<dbReference type="InterPro" id="IPR015915">
    <property type="entry name" value="Kelch-typ_b-propeller"/>
</dbReference>